<evidence type="ECO:0000313" key="2">
    <source>
        <dbReference type="EnsemblMetazoa" id="ACOM040319-PA.1"/>
    </source>
</evidence>
<protein>
    <submittedName>
        <fullName evidence="2">Uncharacterized protein</fullName>
    </submittedName>
</protein>
<feature type="region of interest" description="Disordered" evidence="1">
    <location>
        <begin position="1"/>
        <end position="30"/>
    </location>
</feature>
<dbReference type="EnsemblMetazoa" id="ACOM040319-RA">
    <property type="protein sequence ID" value="ACOM040319-PA.1"/>
    <property type="gene ID" value="ACOM040319"/>
</dbReference>
<proteinExistence type="predicted"/>
<accession>A0A8W7PYQ4</accession>
<dbReference type="Proteomes" id="UP000075882">
    <property type="component" value="Unassembled WGS sequence"/>
</dbReference>
<evidence type="ECO:0000256" key="1">
    <source>
        <dbReference type="SAM" id="MobiDB-lite"/>
    </source>
</evidence>
<reference evidence="2" key="1">
    <citation type="submission" date="2022-08" db="UniProtKB">
        <authorList>
            <consortium name="EnsemblMetazoa"/>
        </authorList>
    </citation>
    <scope>IDENTIFICATION</scope>
</reference>
<dbReference type="AlphaFoldDB" id="A0A8W7PYQ4"/>
<organism evidence="2">
    <name type="scientific">Anopheles coluzzii</name>
    <name type="common">African malaria mosquito</name>
    <dbReference type="NCBI Taxonomy" id="1518534"/>
    <lineage>
        <taxon>Eukaryota</taxon>
        <taxon>Metazoa</taxon>
        <taxon>Ecdysozoa</taxon>
        <taxon>Arthropoda</taxon>
        <taxon>Hexapoda</taxon>
        <taxon>Insecta</taxon>
        <taxon>Pterygota</taxon>
        <taxon>Neoptera</taxon>
        <taxon>Endopterygota</taxon>
        <taxon>Diptera</taxon>
        <taxon>Nematocera</taxon>
        <taxon>Culicoidea</taxon>
        <taxon>Culicidae</taxon>
        <taxon>Anophelinae</taxon>
        <taxon>Anopheles</taxon>
    </lineage>
</organism>
<sequence>MEKTSLDGDVGPSNKRENTGIISRQKRERGMQHLPIANNDSAWIVVDRKAIATSGNSSQLGVLEAPRTILLHLGRQPVPLPSFGVESSMPRNWVCPQSTHRRVLASSLFVLWAGEVRVLRFPGFCAYHTTS</sequence>
<name>A0A8W7PYQ4_ANOCL</name>